<evidence type="ECO:0000313" key="6">
    <source>
        <dbReference type="Proteomes" id="UP000270697"/>
    </source>
</evidence>
<dbReference type="STRING" id="455193.SAMN05421805_12957"/>
<evidence type="ECO:0000313" key="5">
    <source>
        <dbReference type="Proteomes" id="UP000199398"/>
    </source>
</evidence>
<dbReference type="Proteomes" id="UP000199398">
    <property type="component" value="Unassembled WGS sequence"/>
</dbReference>
<keyword evidence="2" id="KW-0812">Transmembrane</keyword>
<dbReference type="OrthoDB" id="3871186at2"/>
<dbReference type="AlphaFoldDB" id="A0A1I5L7I2"/>
<feature type="transmembrane region" description="Helical" evidence="2">
    <location>
        <begin position="58"/>
        <end position="79"/>
    </location>
</feature>
<keyword evidence="2" id="KW-1133">Transmembrane helix</keyword>
<feature type="region of interest" description="Disordered" evidence="1">
    <location>
        <begin position="85"/>
        <end position="110"/>
    </location>
</feature>
<reference evidence="3 6" key="2">
    <citation type="submission" date="2018-10" db="EMBL/GenBank/DDBJ databases">
        <title>Sequencing the genomes of 1000 actinobacteria strains.</title>
        <authorList>
            <person name="Klenk H.-P."/>
        </authorList>
    </citation>
    <scope>NUCLEOTIDE SEQUENCE [LARGE SCALE GENOMIC DNA]</scope>
    <source>
        <strain evidence="3 6">DSM 45119</strain>
    </source>
</reference>
<sequence length="110" mass="11838">MAVGGRNDRTGAGLVDPFFVLTATDAQLRQERRCGIGWVVIGPVPREEPLLSRGGVVAVTWSGVLLLGTALALCAVPVVRRGSGRSWRAGPVERPRHEQCIRTPPKTELD</sequence>
<keyword evidence="2" id="KW-0472">Membrane</keyword>
<evidence type="ECO:0000256" key="2">
    <source>
        <dbReference type="SAM" id="Phobius"/>
    </source>
</evidence>
<evidence type="ECO:0000313" key="3">
    <source>
        <dbReference type="EMBL" id="RKT86864.1"/>
    </source>
</evidence>
<dbReference type="EMBL" id="FOUP01000029">
    <property type="protein sequence ID" value="SFO93240.1"/>
    <property type="molecule type" value="Genomic_DNA"/>
</dbReference>
<name>A0A1I5L7I2_9PSEU</name>
<protein>
    <submittedName>
        <fullName evidence="4">Uncharacterized protein</fullName>
    </submittedName>
</protein>
<feature type="compositionally biased region" description="Basic and acidic residues" evidence="1">
    <location>
        <begin position="91"/>
        <end position="110"/>
    </location>
</feature>
<dbReference type="EMBL" id="RBXX01000002">
    <property type="protein sequence ID" value="RKT86864.1"/>
    <property type="molecule type" value="Genomic_DNA"/>
</dbReference>
<reference evidence="4 5" key="1">
    <citation type="submission" date="2016-10" db="EMBL/GenBank/DDBJ databases">
        <authorList>
            <person name="de Groot N.N."/>
        </authorList>
    </citation>
    <scope>NUCLEOTIDE SEQUENCE [LARGE SCALE GENOMIC DNA]</scope>
    <source>
        <strain evidence="4 5">CPCC 201259</strain>
    </source>
</reference>
<keyword evidence="6" id="KW-1185">Reference proteome</keyword>
<evidence type="ECO:0000313" key="4">
    <source>
        <dbReference type="EMBL" id="SFO93240.1"/>
    </source>
</evidence>
<dbReference type="Proteomes" id="UP000270697">
    <property type="component" value="Unassembled WGS sequence"/>
</dbReference>
<gene>
    <name evidence="3" type="ORF">ATL45_5243</name>
    <name evidence="4" type="ORF">SAMN05421805_12957</name>
</gene>
<dbReference type="RefSeq" id="WP_093160424.1">
    <property type="nucleotide sequence ID" value="NZ_FOUP01000029.1"/>
</dbReference>
<evidence type="ECO:0000256" key="1">
    <source>
        <dbReference type="SAM" id="MobiDB-lite"/>
    </source>
</evidence>
<accession>A0A1I5L7I2</accession>
<organism evidence="4 5">
    <name type="scientific">Saccharopolyspora antimicrobica</name>
    <dbReference type="NCBI Taxonomy" id="455193"/>
    <lineage>
        <taxon>Bacteria</taxon>
        <taxon>Bacillati</taxon>
        <taxon>Actinomycetota</taxon>
        <taxon>Actinomycetes</taxon>
        <taxon>Pseudonocardiales</taxon>
        <taxon>Pseudonocardiaceae</taxon>
        <taxon>Saccharopolyspora</taxon>
    </lineage>
</organism>
<proteinExistence type="predicted"/>